<protein>
    <submittedName>
        <fullName evidence="2">Uncharacterized protein</fullName>
    </submittedName>
</protein>
<evidence type="ECO:0000313" key="1">
    <source>
        <dbReference type="Proteomes" id="UP000887578"/>
    </source>
</evidence>
<evidence type="ECO:0000313" key="2">
    <source>
        <dbReference type="WBParaSite" id="PDA_v2.g11606.t1"/>
    </source>
</evidence>
<reference evidence="2" key="1">
    <citation type="submission" date="2022-11" db="UniProtKB">
        <authorList>
            <consortium name="WormBaseParasite"/>
        </authorList>
    </citation>
    <scope>IDENTIFICATION</scope>
</reference>
<accession>A0A914P2X1</accession>
<organism evidence="1 2">
    <name type="scientific">Panagrolaimus davidi</name>
    <dbReference type="NCBI Taxonomy" id="227884"/>
    <lineage>
        <taxon>Eukaryota</taxon>
        <taxon>Metazoa</taxon>
        <taxon>Ecdysozoa</taxon>
        <taxon>Nematoda</taxon>
        <taxon>Chromadorea</taxon>
        <taxon>Rhabditida</taxon>
        <taxon>Tylenchina</taxon>
        <taxon>Panagrolaimomorpha</taxon>
        <taxon>Panagrolaimoidea</taxon>
        <taxon>Panagrolaimidae</taxon>
        <taxon>Panagrolaimus</taxon>
    </lineage>
</organism>
<proteinExistence type="predicted"/>
<dbReference type="AlphaFoldDB" id="A0A914P2X1"/>
<keyword evidence="1" id="KW-1185">Reference proteome</keyword>
<dbReference type="Proteomes" id="UP000887578">
    <property type="component" value="Unplaced"/>
</dbReference>
<sequence>MISAEQSPPILLFNDNKNGSLNPFLEAAEVENQPFSEPAPTESVRRVHHEADEPFVIELRPSESFETLIVNQVHTQNLTSFFSFMRSNKNKPILAAGEKVIQTMEKKFNEKMNAGVIQSLASEFSLETCCCRGGELPGYCSFCQEQIAASHMYVSTEGKCEVVSQEEVKNRRLFQRAKESSKRILSFAGKSIDVFPLFIHTCYEAEICDECSNALRHYRWKKEYEKDNLLAEKMTIVEMYNQLYSQWSLLKYYCEKHLTICRKMKRCRSEKVVASFKESTKNFRKQLSIVRKESDQMDYYGQSTANSTLGSLQLEISHFTHRSCSLMQEKVSTANEDLKLFLEMERKVMEKEPPALTEIDLNSTKKKLIPLPLPCLPQVKKKSVLTASGPINWIGSLFW</sequence>
<dbReference type="WBParaSite" id="PDA_v2.g11606.t1">
    <property type="protein sequence ID" value="PDA_v2.g11606.t1"/>
    <property type="gene ID" value="PDA_v2.g11606"/>
</dbReference>
<name>A0A914P2X1_9BILA</name>